<sequence>MHFPRFARGRKALQSFSNPISWQLTGKLQQTLAADVRLSGTGLHSGAATTVRLIPSMAGEGRCFILARGRSRIPATIENTVKTPLCTTLCREGATVRTVEHLLSALEACEVDNCRIVMEGGEEVRQSPFLRMPYRVVF</sequence>
<dbReference type="SUPFAM" id="SSF54211">
    <property type="entry name" value="Ribosomal protein S5 domain 2-like"/>
    <property type="match status" value="1"/>
</dbReference>
<protein>
    <submittedName>
        <fullName evidence="1">UDP-3-O-[3-hydroxymyristoyl] N-acetylglucosamine deacetylase 1</fullName>
    </submittedName>
</protein>
<dbReference type="PANTHER" id="PTHR33694:SF1">
    <property type="entry name" value="UDP-3-O-ACYL-N-ACETYLGLUCOSAMINE DEACETYLASE 1, MITOCHONDRIAL-RELATED"/>
    <property type="match status" value="1"/>
</dbReference>
<keyword evidence="2" id="KW-1185">Reference proteome</keyword>
<proteinExistence type="predicted"/>
<dbReference type="Gene3D" id="3.30.230.20">
    <property type="entry name" value="lpxc deacetylase, domain 1"/>
    <property type="match status" value="1"/>
</dbReference>
<accession>A0ABR2LJ60</accession>
<dbReference type="InterPro" id="IPR015870">
    <property type="entry name" value="UDP-acyl_N-AcGlcN_deAcase_N"/>
</dbReference>
<dbReference type="PANTHER" id="PTHR33694">
    <property type="entry name" value="UDP-3-O-ACYL-N-ACETYLGLUCOSAMINE DEACETYLASE 1, MITOCHONDRIAL-RELATED"/>
    <property type="match status" value="1"/>
</dbReference>
<reference evidence="1 2" key="1">
    <citation type="journal article" date="2022" name="Nat. Plants">
        <title>Genomes of leafy and leafless Platanthera orchids illuminate the evolution of mycoheterotrophy.</title>
        <authorList>
            <person name="Li M.H."/>
            <person name="Liu K.W."/>
            <person name="Li Z."/>
            <person name="Lu H.C."/>
            <person name="Ye Q.L."/>
            <person name="Zhang D."/>
            <person name="Wang J.Y."/>
            <person name="Li Y.F."/>
            <person name="Zhong Z.M."/>
            <person name="Liu X."/>
            <person name="Yu X."/>
            <person name="Liu D.K."/>
            <person name="Tu X.D."/>
            <person name="Liu B."/>
            <person name="Hao Y."/>
            <person name="Liao X.Y."/>
            <person name="Jiang Y.T."/>
            <person name="Sun W.H."/>
            <person name="Chen J."/>
            <person name="Chen Y.Q."/>
            <person name="Ai Y."/>
            <person name="Zhai J.W."/>
            <person name="Wu S.S."/>
            <person name="Zhou Z."/>
            <person name="Hsiao Y.Y."/>
            <person name="Wu W.L."/>
            <person name="Chen Y.Y."/>
            <person name="Lin Y.F."/>
            <person name="Hsu J.L."/>
            <person name="Li C.Y."/>
            <person name="Wang Z.W."/>
            <person name="Zhao X."/>
            <person name="Zhong W.Y."/>
            <person name="Ma X.K."/>
            <person name="Ma L."/>
            <person name="Huang J."/>
            <person name="Chen G.Z."/>
            <person name="Huang M.Z."/>
            <person name="Huang L."/>
            <person name="Peng D.H."/>
            <person name="Luo Y.B."/>
            <person name="Zou S.Q."/>
            <person name="Chen S.P."/>
            <person name="Lan S."/>
            <person name="Tsai W.C."/>
            <person name="Van de Peer Y."/>
            <person name="Liu Z.J."/>
        </authorList>
    </citation>
    <scope>NUCLEOTIDE SEQUENCE [LARGE SCALE GENOMIC DNA]</scope>
    <source>
        <strain evidence="1">Lor288</strain>
    </source>
</reference>
<organism evidence="1 2">
    <name type="scientific">Platanthera guangdongensis</name>
    <dbReference type="NCBI Taxonomy" id="2320717"/>
    <lineage>
        <taxon>Eukaryota</taxon>
        <taxon>Viridiplantae</taxon>
        <taxon>Streptophyta</taxon>
        <taxon>Embryophyta</taxon>
        <taxon>Tracheophyta</taxon>
        <taxon>Spermatophyta</taxon>
        <taxon>Magnoliopsida</taxon>
        <taxon>Liliopsida</taxon>
        <taxon>Asparagales</taxon>
        <taxon>Orchidaceae</taxon>
        <taxon>Orchidoideae</taxon>
        <taxon>Orchideae</taxon>
        <taxon>Orchidinae</taxon>
        <taxon>Platanthera</taxon>
    </lineage>
</organism>
<dbReference type="InterPro" id="IPR020568">
    <property type="entry name" value="Ribosomal_Su5_D2-typ_SF"/>
</dbReference>
<dbReference type="EMBL" id="JBBWWR010000019">
    <property type="protein sequence ID" value="KAK8942214.1"/>
    <property type="molecule type" value="Genomic_DNA"/>
</dbReference>
<evidence type="ECO:0000313" key="1">
    <source>
        <dbReference type="EMBL" id="KAK8942214.1"/>
    </source>
</evidence>
<dbReference type="Proteomes" id="UP001412067">
    <property type="component" value="Unassembled WGS sequence"/>
</dbReference>
<evidence type="ECO:0000313" key="2">
    <source>
        <dbReference type="Proteomes" id="UP001412067"/>
    </source>
</evidence>
<gene>
    <name evidence="1" type="primary">LPXC1</name>
    <name evidence="1" type="ORF">KSP40_PGU007680</name>
</gene>
<dbReference type="InterPro" id="IPR004463">
    <property type="entry name" value="UDP-acyl_GlcNac_deAcase"/>
</dbReference>
<name>A0ABR2LJ60_9ASPA</name>
<dbReference type="Pfam" id="PF03331">
    <property type="entry name" value="LpxC"/>
    <property type="match status" value="1"/>
</dbReference>
<comment type="caution">
    <text evidence="1">The sequence shown here is derived from an EMBL/GenBank/DDBJ whole genome shotgun (WGS) entry which is preliminary data.</text>
</comment>